<dbReference type="InterPro" id="IPR006671">
    <property type="entry name" value="Cyclin_N"/>
</dbReference>
<accession>A0A2A2J912</accession>
<dbReference type="STRING" id="2018661.A0A2A2J912"/>
<name>A0A2A2J912_9BILA</name>
<feature type="domain" description="Cyclin N-terminal" evidence="1">
    <location>
        <begin position="5"/>
        <end position="52"/>
    </location>
</feature>
<gene>
    <name evidence="2" type="ORF">WR25_11903</name>
</gene>
<dbReference type="Proteomes" id="UP000218231">
    <property type="component" value="Unassembled WGS sequence"/>
</dbReference>
<dbReference type="OrthoDB" id="5590282at2759"/>
<proteinExistence type="predicted"/>
<evidence type="ECO:0000259" key="1">
    <source>
        <dbReference type="Pfam" id="PF00134"/>
    </source>
</evidence>
<organism evidence="2 3">
    <name type="scientific">Diploscapter pachys</name>
    <dbReference type="NCBI Taxonomy" id="2018661"/>
    <lineage>
        <taxon>Eukaryota</taxon>
        <taxon>Metazoa</taxon>
        <taxon>Ecdysozoa</taxon>
        <taxon>Nematoda</taxon>
        <taxon>Chromadorea</taxon>
        <taxon>Rhabditida</taxon>
        <taxon>Rhabditina</taxon>
        <taxon>Rhabditomorpha</taxon>
        <taxon>Rhabditoidea</taxon>
        <taxon>Rhabditidae</taxon>
        <taxon>Diploscapter</taxon>
    </lineage>
</organism>
<evidence type="ECO:0000313" key="2">
    <source>
        <dbReference type="EMBL" id="PAV58246.1"/>
    </source>
</evidence>
<evidence type="ECO:0000313" key="3">
    <source>
        <dbReference type="Proteomes" id="UP000218231"/>
    </source>
</evidence>
<dbReference type="InterPro" id="IPR046965">
    <property type="entry name" value="Cyclin_A/B-like"/>
</dbReference>
<dbReference type="InterPro" id="IPR036915">
    <property type="entry name" value="Cyclin-like_sf"/>
</dbReference>
<dbReference type="EMBL" id="LIAE01010590">
    <property type="protein sequence ID" value="PAV58246.1"/>
    <property type="molecule type" value="Genomic_DNA"/>
</dbReference>
<keyword evidence="3" id="KW-1185">Reference proteome</keyword>
<comment type="caution">
    <text evidence="2">The sequence shown here is derived from an EMBL/GenBank/DDBJ whole genome shotgun (WGS) entry which is preliminary data.</text>
</comment>
<dbReference type="AlphaFoldDB" id="A0A2A2J912"/>
<dbReference type="Gene3D" id="1.10.472.10">
    <property type="entry name" value="Cyclin-like"/>
    <property type="match status" value="2"/>
</dbReference>
<dbReference type="Pfam" id="PF00134">
    <property type="entry name" value="Cyclin_N"/>
    <property type="match status" value="1"/>
</dbReference>
<dbReference type="GO" id="GO:0016538">
    <property type="term" value="F:cyclin-dependent protein serine/threonine kinase regulator activity"/>
    <property type="evidence" value="ECO:0007669"/>
    <property type="project" value="InterPro"/>
</dbReference>
<dbReference type="SUPFAM" id="SSF47954">
    <property type="entry name" value="Cyclin-like"/>
    <property type="match status" value="2"/>
</dbReference>
<protein>
    <recommendedName>
        <fullName evidence="1">Cyclin N-terminal domain-containing protein</fullName>
    </recommendedName>
</protein>
<dbReference type="PIRSF" id="PIRSF001771">
    <property type="entry name" value="Cyclin_A_B_D_E"/>
    <property type="match status" value="1"/>
</dbReference>
<sequence>MMMFICGFIASKYEGIFPPLISELIETCENSVTPLQIVQMELDILRAVGCDLSHPSPATILDILLIDLRGRLDADQYELIVFRSKYFKESLLHSVELCHTVPSHLAAISLLLAAKCADIHIDEDSILSACRIPPSHSAALLAKSAQQLIRIRNNVSAATVRNKFAQKGCFSVSDMDAAQLDILEQIAATTE</sequence>
<reference evidence="2 3" key="1">
    <citation type="journal article" date="2017" name="Curr. Biol.">
        <title>Genome architecture and evolution of a unichromosomal asexual nematode.</title>
        <authorList>
            <person name="Fradin H."/>
            <person name="Zegar C."/>
            <person name="Gutwein M."/>
            <person name="Lucas J."/>
            <person name="Kovtun M."/>
            <person name="Corcoran D."/>
            <person name="Baugh L.R."/>
            <person name="Kiontke K."/>
            <person name="Gunsalus K."/>
            <person name="Fitch D.H."/>
            <person name="Piano F."/>
        </authorList>
    </citation>
    <scope>NUCLEOTIDE SEQUENCE [LARGE SCALE GENOMIC DNA]</scope>
    <source>
        <strain evidence="2">PF1309</strain>
    </source>
</reference>
<dbReference type="GO" id="GO:0044772">
    <property type="term" value="P:mitotic cell cycle phase transition"/>
    <property type="evidence" value="ECO:0007669"/>
    <property type="project" value="InterPro"/>
</dbReference>